<dbReference type="EMBL" id="JBHTJA010000027">
    <property type="protein sequence ID" value="MFD0901869.1"/>
    <property type="molecule type" value="Genomic_DNA"/>
</dbReference>
<dbReference type="RefSeq" id="WP_378299083.1">
    <property type="nucleotide sequence ID" value="NZ_JBHTJA010000027.1"/>
</dbReference>
<dbReference type="Pfam" id="PF07690">
    <property type="entry name" value="MFS_1"/>
    <property type="match status" value="1"/>
</dbReference>
<feature type="transmembrane region" description="Helical" evidence="7">
    <location>
        <begin position="101"/>
        <end position="122"/>
    </location>
</feature>
<dbReference type="CDD" id="cd17321">
    <property type="entry name" value="MFS_MMR_MDR_like"/>
    <property type="match status" value="1"/>
</dbReference>
<sequence>MRATARDWAGLAALVLPTLLLSMDVTVLFLALPVLGAELGADTTAQLWIMDAYGFLIAGFLVTMGTLGDRIGRRRLLLAGAAAFAVLSALAAWSTGPGMLIALRALLGVAGATIMPATLSLIRHLFADDRQRRLAVALWTAGTMGGMALGPAVGGLLLDRFWWGAVFLMAVPVMVLVLAAAPLLPEHRDPAPGRIDLLSVALSLAAILPLVFAVKETARHGPGLWAAAALLAGAASGVLFVRRQSRLDDPLVDLRLLRLPAFAPALVTVLAASMTMGAFSLLLAQYLQLVKGLTPGRAGAWLVPIALVSIVAMLATPRVAARIGDRAATVTALAIAAAGFVLLAQVSADRPAAAAVAAAAVVGLGMSPLLVLVNNLVVGVAPRERSASAAALAETCLEAGAALGVAVLGSLAAFVYRARMADGPAAARDGLAAAVAGGPSAELLEAARAAFVSGLAVVAYVSAGIALLLALFTVRTTRTAGSSRTIRHRKENAHV</sequence>
<keyword evidence="5 7" id="KW-1133">Transmembrane helix</keyword>
<evidence type="ECO:0000259" key="8">
    <source>
        <dbReference type="PROSITE" id="PS50850"/>
    </source>
</evidence>
<evidence type="ECO:0000313" key="10">
    <source>
        <dbReference type="Proteomes" id="UP001596972"/>
    </source>
</evidence>
<dbReference type="Gene3D" id="1.20.1720.10">
    <property type="entry name" value="Multidrug resistance protein D"/>
    <property type="match status" value="1"/>
</dbReference>
<feature type="transmembrane region" description="Helical" evidence="7">
    <location>
        <begin position="352"/>
        <end position="377"/>
    </location>
</feature>
<keyword evidence="2" id="KW-0813">Transport</keyword>
<proteinExistence type="predicted"/>
<dbReference type="InterPro" id="IPR036259">
    <property type="entry name" value="MFS_trans_sf"/>
</dbReference>
<keyword evidence="3" id="KW-1003">Cell membrane</keyword>
<dbReference type="PROSITE" id="PS50850">
    <property type="entry name" value="MFS"/>
    <property type="match status" value="1"/>
</dbReference>
<evidence type="ECO:0000256" key="3">
    <source>
        <dbReference type="ARBA" id="ARBA00022475"/>
    </source>
</evidence>
<dbReference type="Gene3D" id="1.20.1250.20">
    <property type="entry name" value="MFS general substrate transporter like domains"/>
    <property type="match status" value="1"/>
</dbReference>
<feature type="transmembrane region" description="Helical" evidence="7">
    <location>
        <begin position="327"/>
        <end position="346"/>
    </location>
</feature>
<dbReference type="InterPro" id="IPR011701">
    <property type="entry name" value="MFS"/>
</dbReference>
<feature type="transmembrane region" description="Helical" evidence="7">
    <location>
        <begin position="195"/>
        <end position="212"/>
    </location>
</feature>
<keyword evidence="10" id="KW-1185">Reference proteome</keyword>
<comment type="subcellular location">
    <subcellularLocation>
        <location evidence="1">Cell membrane</location>
        <topology evidence="1">Multi-pass membrane protein</topology>
    </subcellularLocation>
</comment>
<evidence type="ECO:0000313" key="9">
    <source>
        <dbReference type="EMBL" id="MFD0901869.1"/>
    </source>
</evidence>
<dbReference type="InterPro" id="IPR020846">
    <property type="entry name" value="MFS_dom"/>
</dbReference>
<feature type="transmembrane region" description="Helical" evidence="7">
    <location>
        <begin position="224"/>
        <end position="241"/>
    </location>
</feature>
<feature type="transmembrane region" description="Helical" evidence="7">
    <location>
        <begin position="45"/>
        <end position="64"/>
    </location>
</feature>
<evidence type="ECO:0000256" key="6">
    <source>
        <dbReference type="ARBA" id="ARBA00023136"/>
    </source>
</evidence>
<feature type="domain" description="Major facilitator superfamily (MFS) profile" evidence="8">
    <location>
        <begin position="10"/>
        <end position="478"/>
    </location>
</feature>
<gene>
    <name evidence="9" type="ORF">ACFQ11_15825</name>
</gene>
<dbReference type="PANTHER" id="PTHR42718:SF47">
    <property type="entry name" value="METHYL VIOLOGEN RESISTANCE PROTEIN SMVA"/>
    <property type="match status" value="1"/>
</dbReference>
<evidence type="ECO:0000256" key="7">
    <source>
        <dbReference type="SAM" id="Phobius"/>
    </source>
</evidence>
<organism evidence="9 10">
    <name type="scientific">Actinomadura sediminis</name>
    <dbReference type="NCBI Taxonomy" id="1038904"/>
    <lineage>
        <taxon>Bacteria</taxon>
        <taxon>Bacillati</taxon>
        <taxon>Actinomycetota</taxon>
        <taxon>Actinomycetes</taxon>
        <taxon>Streptosporangiales</taxon>
        <taxon>Thermomonosporaceae</taxon>
        <taxon>Actinomadura</taxon>
    </lineage>
</organism>
<name>A0ABW3EQS8_9ACTN</name>
<evidence type="ECO:0000256" key="5">
    <source>
        <dbReference type="ARBA" id="ARBA00022989"/>
    </source>
</evidence>
<protein>
    <submittedName>
        <fullName evidence="9">MFS transporter</fullName>
    </submittedName>
</protein>
<dbReference type="PANTHER" id="PTHR42718">
    <property type="entry name" value="MAJOR FACILITATOR SUPERFAMILY MULTIDRUG TRANSPORTER MFSC"/>
    <property type="match status" value="1"/>
</dbReference>
<dbReference type="SUPFAM" id="SSF103473">
    <property type="entry name" value="MFS general substrate transporter"/>
    <property type="match status" value="1"/>
</dbReference>
<accession>A0ABW3EQS8</accession>
<feature type="transmembrane region" description="Helical" evidence="7">
    <location>
        <begin position="161"/>
        <end position="183"/>
    </location>
</feature>
<feature type="transmembrane region" description="Helical" evidence="7">
    <location>
        <begin position="76"/>
        <end position="95"/>
    </location>
</feature>
<reference evidence="10" key="1">
    <citation type="journal article" date="2019" name="Int. J. Syst. Evol. Microbiol.">
        <title>The Global Catalogue of Microorganisms (GCM) 10K type strain sequencing project: providing services to taxonomists for standard genome sequencing and annotation.</title>
        <authorList>
            <consortium name="The Broad Institute Genomics Platform"/>
            <consortium name="The Broad Institute Genome Sequencing Center for Infectious Disease"/>
            <person name="Wu L."/>
            <person name="Ma J."/>
        </authorList>
    </citation>
    <scope>NUCLEOTIDE SEQUENCE [LARGE SCALE GENOMIC DNA]</scope>
    <source>
        <strain evidence="10">JCM 31202</strain>
    </source>
</reference>
<feature type="transmembrane region" description="Helical" evidence="7">
    <location>
        <begin position="262"/>
        <end position="286"/>
    </location>
</feature>
<evidence type="ECO:0000256" key="2">
    <source>
        <dbReference type="ARBA" id="ARBA00022448"/>
    </source>
</evidence>
<keyword evidence="6 7" id="KW-0472">Membrane</keyword>
<evidence type="ECO:0000256" key="1">
    <source>
        <dbReference type="ARBA" id="ARBA00004651"/>
    </source>
</evidence>
<feature type="transmembrane region" description="Helical" evidence="7">
    <location>
        <begin position="389"/>
        <end position="416"/>
    </location>
</feature>
<feature type="transmembrane region" description="Helical" evidence="7">
    <location>
        <begin position="298"/>
        <end position="315"/>
    </location>
</feature>
<keyword evidence="4 7" id="KW-0812">Transmembrane</keyword>
<dbReference type="Proteomes" id="UP001596972">
    <property type="component" value="Unassembled WGS sequence"/>
</dbReference>
<feature type="transmembrane region" description="Helical" evidence="7">
    <location>
        <begin position="449"/>
        <end position="474"/>
    </location>
</feature>
<comment type="caution">
    <text evidence="9">The sequence shown here is derived from an EMBL/GenBank/DDBJ whole genome shotgun (WGS) entry which is preliminary data.</text>
</comment>
<feature type="transmembrane region" description="Helical" evidence="7">
    <location>
        <begin position="134"/>
        <end position="155"/>
    </location>
</feature>
<evidence type="ECO:0000256" key="4">
    <source>
        <dbReference type="ARBA" id="ARBA00022692"/>
    </source>
</evidence>